<evidence type="ECO:0000313" key="2">
    <source>
        <dbReference type="EMBL" id="CAD9814402.1"/>
    </source>
</evidence>
<feature type="compositionally biased region" description="Basic and acidic residues" evidence="1">
    <location>
        <begin position="292"/>
        <end position="310"/>
    </location>
</feature>
<dbReference type="InterPro" id="IPR027417">
    <property type="entry name" value="P-loop_NTPase"/>
</dbReference>
<dbReference type="SUPFAM" id="SSF52540">
    <property type="entry name" value="P-loop containing nucleoside triphosphate hydrolases"/>
    <property type="match status" value="1"/>
</dbReference>
<dbReference type="EMBL" id="HBHQ01009216">
    <property type="protein sequence ID" value="CAD9814402.1"/>
    <property type="molecule type" value="Transcribed_RNA"/>
</dbReference>
<evidence type="ECO:0000256" key="1">
    <source>
        <dbReference type="SAM" id="MobiDB-lite"/>
    </source>
</evidence>
<organism evidence="2">
    <name type="scientific">Attheya septentrionalis</name>
    <dbReference type="NCBI Taxonomy" id="420275"/>
    <lineage>
        <taxon>Eukaryota</taxon>
        <taxon>Sar</taxon>
        <taxon>Stramenopiles</taxon>
        <taxon>Ochrophyta</taxon>
        <taxon>Bacillariophyta</taxon>
        <taxon>Coscinodiscophyceae</taxon>
        <taxon>Chaetocerotophycidae</taxon>
        <taxon>Chaetocerotales</taxon>
        <taxon>Attheyaceae</taxon>
        <taxon>Attheya</taxon>
    </lineage>
</organism>
<gene>
    <name evidence="2" type="ORF">ASEP1449_LOCUS6227</name>
</gene>
<protein>
    <recommendedName>
        <fullName evidence="3">AAA+ ATPase domain-containing protein</fullName>
    </recommendedName>
</protein>
<accession>A0A7S2UDM4</accession>
<sequence length="323" mass="36123">MVPPITTSLNVLNATTKLWSSVKRDSSKATEIRNLSLKQKILPEPAPKDGKAEAEELPYIKTPLIEFIQAAYTSKTRGNSHVIYASSSIGKTSACRVIIELEAAGRKIQALMIDGAQKGVPYISHLAKQLNVENEEDVLVDLVHGMRTVPPTQASILILDEMNDAGVENCNITLVDALMRFIYERRQGIHLVVVTHNQGVADELCRLNKWQKIAPLDGLTNPTRRQVRKKEATMPTDGEAIPWNHKALEWSLENLTKFVDTRFKDHGFEKGGEDDEKKNIITWLELGMTPTDAEKEAENLLEEEEKKKASEAGTAQDHLRQLI</sequence>
<reference evidence="2" key="1">
    <citation type="submission" date="2021-01" db="EMBL/GenBank/DDBJ databases">
        <authorList>
            <person name="Corre E."/>
            <person name="Pelletier E."/>
            <person name="Niang G."/>
            <person name="Scheremetjew M."/>
            <person name="Finn R."/>
            <person name="Kale V."/>
            <person name="Holt S."/>
            <person name="Cochrane G."/>
            <person name="Meng A."/>
            <person name="Brown T."/>
            <person name="Cohen L."/>
        </authorList>
    </citation>
    <scope>NUCLEOTIDE SEQUENCE</scope>
    <source>
        <strain evidence="2">CCMP2084</strain>
    </source>
</reference>
<evidence type="ECO:0008006" key="3">
    <source>
        <dbReference type="Google" id="ProtNLM"/>
    </source>
</evidence>
<name>A0A7S2UDM4_9STRA</name>
<dbReference type="AlphaFoldDB" id="A0A7S2UDM4"/>
<feature type="region of interest" description="Disordered" evidence="1">
    <location>
        <begin position="291"/>
        <end position="323"/>
    </location>
</feature>
<proteinExistence type="predicted"/>